<dbReference type="PANTHER" id="PTHR48081">
    <property type="entry name" value="AB HYDROLASE SUPERFAMILY PROTEIN C4A8.06C"/>
    <property type="match status" value="1"/>
</dbReference>
<name>A0A840FTH0_9BURK</name>
<dbReference type="InterPro" id="IPR029058">
    <property type="entry name" value="AB_hydrolase_fold"/>
</dbReference>
<evidence type="ECO:0000259" key="2">
    <source>
        <dbReference type="Pfam" id="PF20434"/>
    </source>
</evidence>
<dbReference type="InterPro" id="IPR050300">
    <property type="entry name" value="GDXG_lipolytic_enzyme"/>
</dbReference>
<dbReference type="EMBL" id="JACIFZ010000003">
    <property type="protein sequence ID" value="MBB4222690.1"/>
    <property type="molecule type" value="Genomic_DNA"/>
</dbReference>
<evidence type="ECO:0000256" key="1">
    <source>
        <dbReference type="ARBA" id="ARBA00022801"/>
    </source>
</evidence>
<dbReference type="InterPro" id="IPR049492">
    <property type="entry name" value="BD-FAE-like_dom"/>
</dbReference>
<evidence type="ECO:0000313" key="4">
    <source>
        <dbReference type="Proteomes" id="UP000524450"/>
    </source>
</evidence>
<organism evidence="3 4">
    <name type="scientific">Variovorax guangxiensis</name>
    <dbReference type="NCBI Taxonomy" id="1775474"/>
    <lineage>
        <taxon>Bacteria</taxon>
        <taxon>Pseudomonadati</taxon>
        <taxon>Pseudomonadota</taxon>
        <taxon>Betaproteobacteria</taxon>
        <taxon>Burkholderiales</taxon>
        <taxon>Comamonadaceae</taxon>
        <taxon>Variovorax</taxon>
    </lineage>
</organism>
<dbReference type="RefSeq" id="WP_184639471.1">
    <property type="nucleotide sequence ID" value="NZ_JACIFZ010000003.1"/>
</dbReference>
<keyword evidence="1" id="KW-0378">Hydrolase</keyword>
<protein>
    <submittedName>
        <fullName evidence="3">Acetyl esterase/lipase</fullName>
    </submittedName>
</protein>
<feature type="domain" description="BD-FAE-like" evidence="2">
    <location>
        <begin position="75"/>
        <end position="244"/>
    </location>
</feature>
<reference evidence="3 4" key="1">
    <citation type="submission" date="2020-08" db="EMBL/GenBank/DDBJ databases">
        <title>Genomic Encyclopedia of Type Strains, Phase IV (KMG-V): Genome sequencing to study the core and pangenomes of soil and plant-associated prokaryotes.</title>
        <authorList>
            <person name="Whitman W."/>
        </authorList>
    </citation>
    <scope>NUCLEOTIDE SEQUENCE [LARGE SCALE GENOMIC DNA]</scope>
    <source>
        <strain evidence="3 4">34/80</strain>
    </source>
</reference>
<evidence type="ECO:0000313" key="3">
    <source>
        <dbReference type="EMBL" id="MBB4222690.1"/>
    </source>
</evidence>
<dbReference type="Gene3D" id="3.40.50.1820">
    <property type="entry name" value="alpha/beta hydrolase"/>
    <property type="match status" value="1"/>
</dbReference>
<dbReference type="Proteomes" id="UP000524450">
    <property type="component" value="Unassembled WGS sequence"/>
</dbReference>
<dbReference type="PANTHER" id="PTHR48081:SF9">
    <property type="entry name" value="CARBOXYLESTERASE"/>
    <property type="match status" value="1"/>
</dbReference>
<dbReference type="Pfam" id="PF20434">
    <property type="entry name" value="BD-FAE"/>
    <property type="match status" value="1"/>
</dbReference>
<dbReference type="GO" id="GO:0016787">
    <property type="term" value="F:hydrolase activity"/>
    <property type="evidence" value="ECO:0007669"/>
    <property type="project" value="UniProtKB-KW"/>
</dbReference>
<sequence>MIFPTTPASFLRRRGAFALAGSGIAAAVLSACSPVKVLNGLVPTDTYRFEGGIAYGQEPRQLLDAYRPLPSIPPERGARPLVVFFYGGTWTTGDRASYRFMGEALAAQGAVVLVPDYGLSPAFTYPTFVRDSALAVKWALDNAARLGADPRQVYVMGHSSGAYNAAMVALDARWLGELGASPRQLAGWIGLAGPYDFLPIGDPQVKVAFNWPGTPRDSQPLAHVTPASPRALLMAASKDDLVYPDRNTLRMAAALREADVPVQVRLFDDLNHATLVGAFARPVRWLGGPVLPPVMDFLGLASVLSHKGAR</sequence>
<dbReference type="AlphaFoldDB" id="A0A840FTH0"/>
<accession>A0A840FTH0</accession>
<comment type="caution">
    <text evidence="3">The sequence shown here is derived from an EMBL/GenBank/DDBJ whole genome shotgun (WGS) entry which is preliminary data.</text>
</comment>
<dbReference type="SUPFAM" id="SSF53474">
    <property type="entry name" value="alpha/beta-Hydrolases"/>
    <property type="match status" value="1"/>
</dbReference>
<proteinExistence type="predicted"/>
<gene>
    <name evidence="3" type="ORF">GGD71_003470</name>
</gene>